<keyword evidence="1" id="KW-0472">Membrane</keyword>
<reference evidence="3" key="1">
    <citation type="journal article" date="2017" name="Nat. Ecol. Evol.">
        <title>Genome expansion and lineage-specific genetic innovations in the forest pathogenic fungi Armillaria.</title>
        <authorList>
            <person name="Sipos G."/>
            <person name="Prasanna A.N."/>
            <person name="Walter M.C."/>
            <person name="O'Connor E."/>
            <person name="Balint B."/>
            <person name="Krizsan K."/>
            <person name="Kiss B."/>
            <person name="Hess J."/>
            <person name="Varga T."/>
            <person name="Slot J."/>
            <person name="Riley R."/>
            <person name="Boka B."/>
            <person name="Rigling D."/>
            <person name="Barry K."/>
            <person name="Lee J."/>
            <person name="Mihaltcheva S."/>
            <person name="LaButti K."/>
            <person name="Lipzen A."/>
            <person name="Waldron R."/>
            <person name="Moloney N.M."/>
            <person name="Sperisen C."/>
            <person name="Kredics L."/>
            <person name="Vagvoelgyi C."/>
            <person name="Patrignani A."/>
            <person name="Fitzpatrick D."/>
            <person name="Nagy I."/>
            <person name="Doyle S."/>
            <person name="Anderson J.B."/>
            <person name="Grigoriev I.V."/>
            <person name="Gueldener U."/>
            <person name="Muensterkoetter M."/>
            <person name="Nagy L.G."/>
        </authorList>
    </citation>
    <scope>NUCLEOTIDE SEQUENCE [LARGE SCALE GENOMIC DNA]</scope>
    <source>
        <strain evidence="3">C18/9</strain>
    </source>
</reference>
<evidence type="ECO:0000313" key="3">
    <source>
        <dbReference type="Proteomes" id="UP000219338"/>
    </source>
</evidence>
<evidence type="ECO:0000256" key="1">
    <source>
        <dbReference type="SAM" id="Phobius"/>
    </source>
</evidence>
<keyword evidence="3" id="KW-1185">Reference proteome</keyword>
<keyword evidence="1" id="KW-0812">Transmembrane</keyword>
<evidence type="ECO:0000313" key="2">
    <source>
        <dbReference type="EMBL" id="SJL18549.1"/>
    </source>
</evidence>
<proteinExistence type="predicted"/>
<dbReference type="EMBL" id="FUEG01000062">
    <property type="protein sequence ID" value="SJL18549.1"/>
    <property type="molecule type" value="Genomic_DNA"/>
</dbReference>
<dbReference type="Proteomes" id="UP000219338">
    <property type="component" value="Unassembled WGS sequence"/>
</dbReference>
<name>A0A284SC54_ARMOS</name>
<organism evidence="2 3">
    <name type="scientific">Armillaria ostoyae</name>
    <name type="common">Armillaria root rot fungus</name>
    <dbReference type="NCBI Taxonomy" id="47428"/>
    <lineage>
        <taxon>Eukaryota</taxon>
        <taxon>Fungi</taxon>
        <taxon>Dikarya</taxon>
        <taxon>Basidiomycota</taxon>
        <taxon>Agaricomycotina</taxon>
        <taxon>Agaricomycetes</taxon>
        <taxon>Agaricomycetidae</taxon>
        <taxon>Agaricales</taxon>
        <taxon>Marasmiineae</taxon>
        <taxon>Physalacriaceae</taxon>
        <taxon>Armillaria</taxon>
    </lineage>
</organism>
<gene>
    <name evidence="2" type="ORF">ARMOST_22143</name>
</gene>
<dbReference type="AlphaFoldDB" id="A0A284SC54"/>
<keyword evidence="1" id="KW-1133">Transmembrane helix</keyword>
<protein>
    <submittedName>
        <fullName evidence="2">Uncharacterized protein</fullName>
    </submittedName>
</protein>
<accession>A0A284SC54</accession>
<feature type="transmembrane region" description="Helical" evidence="1">
    <location>
        <begin position="398"/>
        <end position="421"/>
    </location>
</feature>
<sequence>MESTPAGLWPVSGRGRFGFSDHYRIILSEPDTSQARRPSPMDVTPVVASRTLCSAHFEISSKNFPSYSPPWLRFLPQQEHLNIRRTPFLQFLYSLSTFHDIHPIPSLTATTTFFGLQASSAVATTATEKLPLHAPMGTIVIRLSSSSQATLPALLPSPPSPTFSRASSNRAMTETTVPLAAPTACTIEVVVVVVLGPLSLSQANSYPPQPCLQQWWLSDRRCIWSVCLGWIPSVDCNIPIEMQRYERWDGGVGIARMVPLRARRIVVLAHPSPCRWAKQRGLRGIFTFSDRAMKTARRMSLREERRPIPGGQLELCADTVWLGGRIIVDWDHALNPHPHLPRLIATQPANHGGTSCEHFDVVGARPFAGSELRDVDRVRGLSRTFWIDPKARCILCDLLRFLISFFGQYYFVSFCCCFFMWKGSAMKDVAESLC</sequence>